<proteinExistence type="predicted"/>
<dbReference type="InterPro" id="IPR025615">
    <property type="entry name" value="TILa_dom"/>
</dbReference>
<evidence type="ECO:0000256" key="2">
    <source>
        <dbReference type="ARBA" id="ARBA00023180"/>
    </source>
</evidence>
<dbReference type="InterPro" id="IPR001846">
    <property type="entry name" value="VWF_type-D"/>
</dbReference>
<reference evidence="4" key="3">
    <citation type="submission" date="2025-09" db="UniProtKB">
        <authorList>
            <consortium name="Ensembl"/>
        </authorList>
    </citation>
    <scope>IDENTIFICATION</scope>
</reference>
<keyword evidence="2" id="KW-0325">Glycoprotein</keyword>
<dbReference type="Pfam" id="PF01826">
    <property type="entry name" value="TIL"/>
    <property type="match status" value="1"/>
</dbReference>
<dbReference type="PROSITE" id="PS51233">
    <property type="entry name" value="VWFD"/>
    <property type="match status" value="1"/>
</dbReference>
<accession>A0A803XP62</accession>
<dbReference type="CDD" id="cd19941">
    <property type="entry name" value="TIL"/>
    <property type="match status" value="1"/>
</dbReference>
<protein>
    <recommendedName>
        <fullName evidence="3">VWFD domain-containing protein</fullName>
    </recommendedName>
</protein>
<dbReference type="Bgee" id="ENSMGAG00000003520">
    <property type="expression patterns" value="Expressed in hindlimb stylopod and 15 other cell types or tissues"/>
</dbReference>
<dbReference type="InterPro" id="IPR036084">
    <property type="entry name" value="Ser_inhib-like_sf"/>
</dbReference>
<dbReference type="AlphaFoldDB" id="A0A803XP62"/>
<dbReference type="GO" id="GO:0005615">
    <property type="term" value="C:extracellular space"/>
    <property type="evidence" value="ECO:0007669"/>
    <property type="project" value="TreeGrafter"/>
</dbReference>
<keyword evidence="1" id="KW-1015">Disulfide bond</keyword>
<dbReference type="Gene3D" id="2.10.25.10">
    <property type="entry name" value="Laminin"/>
    <property type="match status" value="1"/>
</dbReference>
<dbReference type="PANTHER" id="PTHR11339">
    <property type="entry name" value="EXTRACELLULAR MATRIX GLYCOPROTEIN RELATED"/>
    <property type="match status" value="1"/>
</dbReference>
<reference evidence="4" key="2">
    <citation type="submission" date="2025-08" db="UniProtKB">
        <authorList>
            <consortium name="Ensembl"/>
        </authorList>
    </citation>
    <scope>IDENTIFICATION</scope>
</reference>
<evidence type="ECO:0000313" key="4">
    <source>
        <dbReference type="Ensembl" id="ENSMGAP00000021308.1"/>
    </source>
</evidence>
<dbReference type="InterPro" id="IPR002919">
    <property type="entry name" value="TIL_dom"/>
</dbReference>
<evidence type="ECO:0000313" key="5">
    <source>
        <dbReference type="Proteomes" id="UP000001645"/>
    </source>
</evidence>
<dbReference type="GeneTree" id="ENSGT00950000183155"/>
<dbReference type="Proteomes" id="UP000001645">
    <property type="component" value="Unplaced"/>
</dbReference>
<dbReference type="InterPro" id="IPR014853">
    <property type="entry name" value="VWF/SSPO/ZAN-like_Cys-rich_dom"/>
</dbReference>
<evidence type="ECO:0000256" key="1">
    <source>
        <dbReference type="ARBA" id="ARBA00023157"/>
    </source>
</evidence>
<evidence type="ECO:0000259" key="3">
    <source>
        <dbReference type="PROSITE" id="PS51233"/>
    </source>
</evidence>
<dbReference type="InterPro" id="IPR050780">
    <property type="entry name" value="Mucin_vWF_Thrombospondin_sf"/>
</dbReference>
<reference evidence="4" key="1">
    <citation type="journal article" date="2010" name="PLoS Biol.">
        <title>Multi-platform next-generation sequencing of the domestic turkey (Meleagris gallopavo): genome assembly and analysis.</title>
        <authorList>
            <person name="Dalloul R.A."/>
            <person name="Long J.A."/>
            <person name="Zimin A.V."/>
            <person name="Aslam L."/>
            <person name="Beal K."/>
            <person name="Blomberg L.A."/>
            <person name="Bouffard P."/>
            <person name="Burt D.W."/>
            <person name="Crasta O."/>
            <person name="Crooijmans R.P."/>
            <person name="Cooper K."/>
            <person name="Coulombe R.A."/>
            <person name="De S."/>
            <person name="Delany M.E."/>
            <person name="Dodgson J.B."/>
            <person name="Dong J.J."/>
            <person name="Evans C."/>
            <person name="Frederickson K.M."/>
            <person name="Flicek P."/>
            <person name="Florea L."/>
            <person name="Folkerts O."/>
            <person name="Groenen M.A."/>
            <person name="Harkins T.T."/>
            <person name="Herrero J."/>
            <person name="Hoffmann S."/>
            <person name="Megens H.J."/>
            <person name="Jiang A."/>
            <person name="de Jong P."/>
            <person name="Kaiser P."/>
            <person name="Kim H."/>
            <person name="Kim K.W."/>
            <person name="Kim S."/>
            <person name="Langenberger D."/>
            <person name="Lee M.K."/>
            <person name="Lee T."/>
            <person name="Mane S."/>
            <person name="Marcais G."/>
            <person name="Marz M."/>
            <person name="McElroy A.P."/>
            <person name="Modise T."/>
            <person name="Nefedov M."/>
            <person name="Notredame C."/>
            <person name="Paton I.R."/>
            <person name="Payne W.S."/>
            <person name="Pertea G."/>
            <person name="Prickett D."/>
            <person name="Puiu D."/>
            <person name="Qioa D."/>
            <person name="Raineri E."/>
            <person name="Ruffier M."/>
            <person name="Salzberg S.L."/>
            <person name="Schatz M.C."/>
            <person name="Scheuring C."/>
            <person name="Schmidt C.J."/>
            <person name="Schroeder S."/>
            <person name="Searle S.M."/>
            <person name="Smith E.J."/>
            <person name="Smith J."/>
            <person name="Sonstegard T.S."/>
            <person name="Stadler P.F."/>
            <person name="Tafer H."/>
            <person name="Tu Z.J."/>
            <person name="Van Tassell C.P."/>
            <person name="Vilella A.J."/>
            <person name="Williams K.P."/>
            <person name="Yorke J.A."/>
            <person name="Zhang L."/>
            <person name="Zhang H.B."/>
            <person name="Zhang X."/>
            <person name="Zhang Y."/>
            <person name="Reed K.M."/>
        </authorList>
    </citation>
    <scope>NUCLEOTIDE SEQUENCE [LARGE SCALE GENOMIC DNA]</scope>
</reference>
<dbReference type="Ensembl" id="ENSMGAT00000021087.1">
    <property type="protein sequence ID" value="ENSMGAP00000021308.1"/>
    <property type="gene ID" value="ENSMGAG00000003520.3"/>
</dbReference>
<dbReference type="Pfam" id="PF00094">
    <property type="entry name" value="VWD"/>
    <property type="match status" value="1"/>
</dbReference>
<dbReference type="SUPFAM" id="SSF57567">
    <property type="entry name" value="Serine protease inhibitors"/>
    <property type="match status" value="1"/>
</dbReference>
<organism evidence="4 5">
    <name type="scientific">Meleagris gallopavo</name>
    <name type="common">Wild turkey</name>
    <dbReference type="NCBI Taxonomy" id="9103"/>
    <lineage>
        <taxon>Eukaryota</taxon>
        <taxon>Metazoa</taxon>
        <taxon>Chordata</taxon>
        <taxon>Craniata</taxon>
        <taxon>Vertebrata</taxon>
        <taxon>Euteleostomi</taxon>
        <taxon>Archelosauria</taxon>
        <taxon>Archosauria</taxon>
        <taxon>Dinosauria</taxon>
        <taxon>Saurischia</taxon>
        <taxon>Theropoda</taxon>
        <taxon>Coelurosauria</taxon>
        <taxon>Aves</taxon>
        <taxon>Neognathae</taxon>
        <taxon>Galloanserae</taxon>
        <taxon>Galliformes</taxon>
        <taxon>Phasianidae</taxon>
        <taxon>Meleagridinae</taxon>
        <taxon>Meleagris</taxon>
    </lineage>
</organism>
<feature type="domain" description="VWFD" evidence="3">
    <location>
        <begin position="1"/>
        <end position="143"/>
    </location>
</feature>
<name>A0A803XP62_MELGA</name>
<keyword evidence="5" id="KW-1185">Reference proteome</keyword>
<dbReference type="PANTHER" id="PTHR11339:SF373">
    <property type="entry name" value="VWFD DOMAIN-CONTAINING PROTEIN"/>
    <property type="match status" value="1"/>
</dbReference>
<dbReference type="SMART" id="SM00832">
    <property type="entry name" value="C8"/>
    <property type="match status" value="1"/>
</dbReference>
<sequence length="368" mass="40082">MEKGEAVCVHDYMGTCMGSRSLQYHTFDGMDVDIQGGCTYTIAKYCGADPSLVPFLVEEKKSEGDLKEWLTNVFVHGYNISIQMGEGGRIQVGSCDSYFGATCGLCGNFNEDGEDEMKLPDGTVAADATDWAESWRDPSCLEDWREGETLQEAKRPYRGDAFCGVIGASGGPFRDCHRVVDPGPFLEDCAFDACQYKGRRDVICKAVAAYMTECQSNGAAVGQWRTPSFCGEWGEFYHPRPFLGLIISLSSTSWLPPCTEGCFCDVGFILSGSECVPASDCGCEHRGLYYKKGSEFYSSCQELCVCKAGGVTECRPASCGAHEECRVQDGVLGLFPALPPRCLCCQWGKGCFVPQPAGLHCCLPSCWC</sequence>
<dbReference type="Pfam" id="PF08742">
    <property type="entry name" value="C8"/>
    <property type="match status" value="1"/>
</dbReference>
<dbReference type="GO" id="GO:0031012">
    <property type="term" value="C:extracellular matrix"/>
    <property type="evidence" value="ECO:0007669"/>
    <property type="project" value="TreeGrafter"/>
</dbReference>
<dbReference type="Pfam" id="PF12714">
    <property type="entry name" value="TILa"/>
    <property type="match status" value="1"/>
</dbReference>